<feature type="domain" description="Restriction endonuclease type IV Mrr" evidence="1">
    <location>
        <begin position="60"/>
        <end position="120"/>
    </location>
</feature>
<sequence>MTKNTGRDYEEFVGAIHQSLIQAEKISHLKNITVEVNKKIVDKNGITRQFDVYWEFNLGGYEYKTVIECKDYASSVSIEKIDAFIGKTADIPGLRLIYATKTGYQSGAQKKAEQYKIDLLIVREADNEDWRAPDGTPLIKTIQLNIVAITPPRITAFSPMIDASWLESQKNLNIDDLNSRFSRLLNNQIFIVDNTTHDKYSLCDLENSLSARVPNIQYGAGTYKEELTDAYLELENGDLRLKLRGYSLNYTYNKPAETISTIDYSKELLGIVQNYTSGAKKMVFKDGIIK</sequence>
<dbReference type="GO" id="GO:0003677">
    <property type="term" value="F:DNA binding"/>
    <property type="evidence" value="ECO:0007669"/>
    <property type="project" value="InterPro"/>
</dbReference>
<dbReference type="GO" id="GO:0009307">
    <property type="term" value="P:DNA restriction-modification system"/>
    <property type="evidence" value="ECO:0007669"/>
    <property type="project" value="InterPro"/>
</dbReference>
<evidence type="ECO:0000259" key="1">
    <source>
        <dbReference type="Pfam" id="PF04471"/>
    </source>
</evidence>
<accession>A0A8S7CV57</accession>
<dbReference type="GO" id="GO:0004519">
    <property type="term" value="F:endonuclease activity"/>
    <property type="evidence" value="ECO:0007669"/>
    <property type="project" value="InterPro"/>
</dbReference>
<dbReference type="RefSeq" id="WP_053884661.1">
    <property type="nucleotide sequence ID" value="NZ_CP054371.1"/>
</dbReference>
<dbReference type="Proteomes" id="UP000519859">
    <property type="component" value="Unassembled WGS sequence"/>
</dbReference>
<dbReference type="InterPro" id="IPR011335">
    <property type="entry name" value="Restrct_endonuc-II-like"/>
</dbReference>
<gene>
    <name evidence="2" type="ORF">FIJ20_23755</name>
</gene>
<reference evidence="2 3" key="1">
    <citation type="submission" date="2019-06" db="EMBL/GenBank/DDBJ databases">
        <authorList>
            <consortium name="NARMS: The National Antimicrobial Resistance Monitoring System"/>
        </authorList>
    </citation>
    <scope>NUCLEOTIDE SEQUENCE [LARGE SCALE GENOMIC DNA]</scope>
    <source>
        <strain evidence="2 3">FSIS11921886</strain>
    </source>
</reference>
<name>A0A8S7CV57_ECOLX</name>
<organism evidence="2 3">
    <name type="scientific">Escherichia coli</name>
    <dbReference type="NCBI Taxonomy" id="562"/>
    <lineage>
        <taxon>Bacteria</taxon>
        <taxon>Pseudomonadati</taxon>
        <taxon>Pseudomonadota</taxon>
        <taxon>Gammaproteobacteria</taxon>
        <taxon>Enterobacterales</taxon>
        <taxon>Enterobacteriaceae</taxon>
        <taxon>Escherichia</taxon>
    </lineage>
</organism>
<comment type="caution">
    <text evidence="2">The sequence shown here is derived from an EMBL/GenBank/DDBJ whole genome shotgun (WGS) entry which is preliminary data.</text>
</comment>
<dbReference type="InterPro" id="IPR007560">
    <property type="entry name" value="Restrct_endonuc_IV_Mrr"/>
</dbReference>
<dbReference type="EMBL" id="AASDFP010000085">
    <property type="protein sequence ID" value="EFB2195155.1"/>
    <property type="molecule type" value="Genomic_DNA"/>
</dbReference>
<dbReference type="Pfam" id="PF04471">
    <property type="entry name" value="Mrr_cat"/>
    <property type="match status" value="1"/>
</dbReference>
<evidence type="ECO:0000313" key="3">
    <source>
        <dbReference type="Proteomes" id="UP000519859"/>
    </source>
</evidence>
<dbReference type="SUPFAM" id="SSF52980">
    <property type="entry name" value="Restriction endonuclease-like"/>
    <property type="match status" value="1"/>
</dbReference>
<protein>
    <recommendedName>
        <fullName evidence="1">Restriction endonuclease type IV Mrr domain-containing protein</fullName>
    </recommendedName>
</protein>
<evidence type="ECO:0000313" key="2">
    <source>
        <dbReference type="EMBL" id="EFB2195155.1"/>
    </source>
</evidence>
<dbReference type="AlphaFoldDB" id="A0A8S7CV57"/>
<proteinExistence type="predicted"/>